<evidence type="ECO:0000313" key="2">
    <source>
        <dbReference type="Proteomes" id="UP001216390"/>
    </source>
</evidence>
<sequence length="157" mass="17114">MSAERNRAGAKARLVAVAGHVLTDIEVAYTWNIERILRDTLFFGATSGPTEPQSVGGAEPLTEDEFTIDCNLTVVGHLDAYKAEDAAETHLRTLEATLLAHPRLLGVHGLDDDPAFAQFRCRIQDVDGPLHSPPQPQQDNTIEAAIFFTVACVQNIH</sequence>
<dbReference type="KEGG" id="ima:PO878_03955"/>
<dbReference type="RefSeq" id="WP_272737395.1">
    <property type="nucleotide sequence ID" value="NZ_CP116942.1"/>
</dbReference>
<keyword evidence="2" id="KW-1185">Reference proteome</keyword>
<dbReference type="AlphaFoldDB" id="A0AAE9YG31"/>
<accession>A0AAE9YG31</accession>
<dbReference type="EMBL" id="CP116942">
    <property type="protein sequence ID" value="WCO67877.1"/>
    <property type="molecule type" value="Genomic_DNA"/>
</dbReference>
<evidence type="ECO:0000313" key="1">
    <source>
        <dbReference type="EMBL" id="WCO67877.1"/>
    </source>
</evidence>
<protein>
    <submittedName>
        <fullName evidence="1">Uncharacterized protein</fullName>
    </submittedName>
</protein>
<gene>
    <name evidence="1" type="ORF">PO878_03955</name>
</gene>
<proteinExistence type="predicted"/>
<dbReference type="Proteomes" id="UP001216390">
    <property type="component" value="Chromosome"/>
</dbReference>
<reference evidence="1" key="1">
    <citation type="submission" date="2023-01" db="EMBL/GenBank/DDBJ databases">
        <title>The diversity of Class Acidimicrobiia in South China Sea sediment environments and the proposal of Iamia marina sp. nov., a novel species of the genus Iamia.</title>
        <authorList>
            <person name="He Y."/>
            <person name="Tian X."/>
        </authorList>
    </citation>
    <scope>NUCLEOTIDE SEQUENCE</scope>
    <source>
        <strain evidence="1">DSM 19957</strain>
    </source>
</reference>
<name>A0AAE9YG31_9ACTN</name>
<organism evidence="1 2">
    <name type="scientific">Iamia majanohamensis</name>
    <dbReference type="NCBI Taxonomy" id="467976"/>
    <lineage>
        <taxon>Bacteria</taxon>
        <taxon>Bacillati</taxon>
        <taxon>Actinomycetota</taxon>
        <taxon>Acidimicrobiia</taxon>
        <taxon>Acidimicrobiales</taxon>
        <taxon>Iamiaceae</taxon>
        <taxon>Iamia</taxon>
    </lineage>
</organism>